<dbReference type="KEGG" id="phu:Phum_PHUM268280"/>
<keyword evidence="6 7" id="KW-0539">Nucleus</keyword>
<evidence type="ECO:0000256" key="2">
    <source>
        <dbReference type="ARBA" id="ARBA00010028"/>
    </source>
</evidence>
<keyword evidence="4 7" id="KW-0747">Spliceosome</keyword>
<evidence type="ECO:0000256" key="8">
    <source>
        <dbReference type="SAM" id="Coils"/>
    </source>
</evidence>
<dbReference type="CTD" id="8235566"/>
<evidence type="ECO:0000256" key="1">
    <source>
        <dbReference type="ARBA" id="ARBA00004123"/>
    </source>
</evidence>
<keyword evidence="3 7" id="KW-0507">mRNA processing</keyword>
<dbReference type="FunCoup" id="E0VKN9">
    <property type="interactions" value="995"/>
</dbReference>
<evidence type="ECO:0000256" key="7">
    <source>
        <dbReference type="RuleBase" id="RU367148"/>
    </source>
</evidence>
<dbReference type="GO" id="GO:0071013">
    <property type="term" value="C:catalytic step 2 spliceosome"/>
    <property type="evidence" value="ECO:0007669"/>
    <property type="project" value="TreeGrafter"/>
</dbReference>
<reference evidence="10" key="3">
    <citation type="submission" date="2021-02" db="UniProtKB">
        <authorList>
            <consortium name="EnsemblMetazoa"/>
        </authorList>
    </citation>
    <scope>IDENTIFICATION</scope>
    <source>
        <strain evidence="10">USDA</strain>
    </source>
</reference>
<dbReference type="GO" id="GO:0071014">
    <property type="term" value="C:post-mRNA release spliceosomal complex"/>
    <property type="evidence" value="ECO:0007669"/>
    <property type="project" value="TreeGrafter"/>
</dbReference>
<dbReference type="AlphaFoldDB" id="E0VKN9"/>
<dbReference type="VEuPathDB" id="VectorBase:PHUM268280"/>
<reference evidence="9" key="1">
    <citation type="submission" date="2007-04" db="EMBL/GenBank/DDBJ databases">
        <title>Annotation of Pediculus humanus corporis strain USDA.</title>
        <authorList>
            <person name="Kirkness E."/>
            <person name="Hannick L."/>
            <person name="Hass B."/>
            <person name="Bruggner R."/>
            <person name="Lawson D."/>
            <person name="Bidwell S."/>
            <person name="Joardar V."/>
            <person name="Caler E."/>
            <person name="Walenz B."/>
            <person name="Inman J."/>
            <person name="Schobel S."/>
            <person name="Galinsky K."/>
            <person name="Amedeo P."/>
            <person name="Strausberg R."/>
        </authorList>
    </citation>
    <scope>NUCLEOTIDE SEQUENCE</scope>
    <source>
        <strain evidence="9">USDA</strain>
    </source>
</reference>
<proteinExistence type="inferred from homology"/>
<sequence length="229" mass="27146">MSESNDSHLKNVSSKHHERLKRLKNLHIQRNEARQLNHLEVIQEDKRNKLPSNWEARKERAQWLLENEAAKEEAQKKGEDYERKRLLSIPANICEKIEKKKKKKNPDEGFSDFEQAAIRKYNRLIKNHKVDLEAYNEQKEKLGAAMYSGPNPILLGITKDSESAINYMAEDLEKQIAKRDKYSRRRMHNDDADIDYINERNMKFNKKLERFYGEHTTEIKQNLERGTAV</sequence>
<accession>E0VKN9</accession>
<dbReference type="OMA" id="RRRMHND"/>
<dbReference type="PANTHER" id="PTHR13264">
    <property type="entry name" value="GCIP-INTERACTING PROTEIN P29"/>
    <property type="match status" value="1"/>
</dbReference>
<evidence type="ECO:0000256" key="3">
    <source>
        <dbReference type="ARBA" id="ARBA00022664"/>
    </source>
</evidence>
<evidence type="ECO:0000256" key="5">
    <source>
        <dbReference type="ARBA" id="ARBA00023187"/>
    </source>
</evidence>
<feature type="coiled-coil region" evidence="8">
    <location>
        <begin position="118"/>
        <end position="145"/>
    </location>
</feature>
<dbReference type="InParanoid" id="E0VKN9"/>
<dbReference type="RefSeq" id="XP_002426683.1">
    <property type="nucleotide sequence ID" value="XM_002426638.1"/>
</dbReference>
<comment type="similarity">
    <text evidence="2 7">Belongs to the SYF2 family.</text>
</comment>
<gene>
    <name evidence="10" type="primary">8235566</name>
    <name evidence="9" type="ORF">Phum_PHUM268280</name>
</gene>
<keyword evidence="11" id="KW-1185">Reference proteome</keyword>
<dbReference type="EMBL" id="AAZO01003103">
    <property type="status" value="NOT_ANNOTATED_CDS"/>
    <property type="molecule type" value="Genomic_DNA"/>
</dbReference>
<name>E0VKN9_PEDHC</name>
<evidence type="ECO:0000313" key="10">
    <source>
        <dbReference type="EnsemblMetazoa" id="PHUM268280-PA"/>
    </source>
</evidence>
<dbReference type="GeneID" id="8235566"/>
<dbReference type="eggNOG" id="KOG2609">
    <property type="taxonomic scope" value="Eukaryota"/>
</dbReference>
<keyword evidence="5 7" id="KW-0508">mRNA splicing</keyword>
<protein>
    <recommendedName>
        <fullName evidence="7">Pre-mRNA-splicing factor SYF2</fullName>
    </recommendedName>
</protein>
<feature type="coiled-coil region" evidence="8">
    <location>
        <begin position="53"/>
        <end position="84"/>
    </location>
</feature>
<comment type="subunit">
    <text evidence="7">May be part of a spliceosome complex.</text>
</comment>
<dbReference type="EnsemblMetazoa" id="PHUM268280-RA">
    <property type="protein sequence ID" value="PHUM268280-PA"/>
    <property type="gene ID" value="PHUM268280"/>
</dbReference>
<dbReference type="Proteomes" id="UP000009046">
    <property type="component" value="Unassembled WGS sequence"/>
</dbReference>
<dbReference type="HOGENOM" id="CLU_051065_3_0_1"/>
<evidence type="ECO:0000313" key="11">
    <source>
        <dbReference type="Proteomes" id="UP000009046"/>
    </source>
</evidence>
<dbReference type="STRING" id="121224.E0VKN9"/>
<dbReference type="Pfam" id="PF08231">
    <property type="entry name" value="SYF2"/>
    <property type="match status" value="1"/>
</dbReference>
<dbReference type="EMBL" id="DS235250">
    <property type="protein sequence ID" value="EEB13945.1"/>
    <property type="molecule type" value="Genomic_DNA"/>
</dbReference>
<dbReference type="OrthoDB" id="199717at2759"/>
<comment type="subcellular location">
    <subcellularLocation>
        <location evidence="1 7">Nucleus</location>
    </subcellularLocation>
</comment>
<evidence type="ECO:0000256" key="4">
    <source>
        <dbReference type="ARBA" id="ARBA00022728"/>
    </source>
</evidence>
<reference evidence="9" key="2">
    <citation type="submission" date="2007-04" db="EMBL/GenBank/DDBJ databases">
        <title>The genome of the human body louse.</title>
        <authorList>
            <consortium name="The Human Body Louse Genome Consortium"/>
            <person name="Kirkness E."/>
            <person name="Walenz B."/>
            <person name="Hass B."/>
            <person name="Bruggner R."/>
            <person name="Strausberg R."/>
        </authorList>
    </citation>
    <scope>NUCLEOTIDE SEQUENCE</scope>
    <source>
        <strain evidence="9">USDA</strain>
    </source>
</reference>
<keyword evidence="8" id="KW-0175">Coiled coil</keyword>
<organism>
    <name type="scientific">Pediculus humanus subsp. corporis</name>
    <name type="common">Body louse</name>
    <dbReference type="NCBI Taxonomy" id="121224"/>
    <lineage>
        <taxon>Eukaryota</taxon>
        <taxon>Metazoa</taxon>
        <taxon>Ecdysozoa</taxon>
        <taxon>Arthropoda</taxon>
        <taxon>Hexapoda</taxon>
        <taxon>Insecta</taxon>
        <taxon>Pterygota</taxon>
        <taxon>Neoptera</taxon>
        <taxon>Paraneoptera</taxon>
        <taxon>Psocodea</taxon>
        <taxon>Troctomorpha</taxon>
        <taxon>Phthiraptera</taxon>
        <taxon>Anoplura</taxon>
        <taxon>Pediculidae</taxon>
        <taxon>Pediculus</taxon>
    </lineage>
</organism>
<comment type="function">
    <text evidence="7">Involved in pre-mRNA splicing.</text>
</comment>
<dbReference type="InterPro" id="IPR013260">
    <property type="entry name" value="mRNA_splic_SYF2"/>
</dbReference>
<dbReference type="GO" id="GO:0000974">
    <property type="term" value="C:Prp19 complex"/>
    <property type="evidence" value="ECO:0007669"/>
    <property type="project" value="TreeGrafter"/>
</dbReference>
<dbReference type="GO" id="GO:0000398">
    <property type="term" value="P:mRNA splicing, via spliceosome"/>
    <property type="evidence" value="ECO:0007669"/>
    <property type="project" value="UniProtKB-UniRule"/>
</dbReference>
<evidence type="ECO:0000313" key="9">
    <source>
        <dbReference type="EMBL" id="EEB13945.1"/>
    </source>
</evidence>
<dbReference type="PANTHER" id="PTHR13264:SF5">
    <property type="entry name" value="PRE-MRNA-SPLICING FACTOR SYF2"/>
    <property type="match status" value="1"/>
</dbReference>
<evidence type="ECO:0000256" key="6">
    <source>
        <dbReference type="ARBA" id="ARBA00023242"/>
    </source>
</evidence>